<dbReference type="RefSeq" id="WP_160145707.1">
    <property type="nucleotide sequence ID" value="NZ_BIFQ01000001.1"/>
</dbReference>
<reference evidence="5" key="1">
    <citation type="submission" date="2018-12" db="EMBL/GenBank/DDBJ databases">
        <title>Tengunoibacter tsumagoiensis gen. nov., sp. nov., Dictyobacter kobayashii sp. nov., D. alpinus sp. nov., and D. joshuensis sp. nov. and description of Dictyobacteraceae fam. nov. within the order Ktedonobacterales isolated from Tengu-no-mugimeshi.</title>
        <authorList>
            <person name="Wang C.M."/>
            <person name="Zheng Y."/>
            <person name="Sakai Y."/>
            <person name="Toyoda A."/>
            <person name="Minakuchi Y."/>
            <person name="Abe K."/>
            <person name="Yokota A."/>
            <person name="Yabe S."/>
        </authorList>
    </citation>
    <scope>NUCLEOTIDE SEQUENCE [LARGE SCALE GENOMIC DNA]</scope>
    <source>
        <strain evidence="5">S-27</strain>
    </source>
</reference>
<dbReference type="EMBL" id="BIFQ01000001">
    <property type="protein sequence ID" value="GCE04161.1"/>
    <property type="molecule type" value="Genomic_DNA"/>
</dbReference>
<dbReference type="PANTHER" id="PTHR44591:SF3">
    <property type="entry name" value="RESPONSE REGULATORY DOMAIN-CONTAINING PROTEIN"/>
    <property type="match status" value="1"/>
</dbReference>
<dbReference type="Proteomes" id="UP000287224">
    <property type="component" value="Unassembled WGS sequence"/>
</dbReference>
<feature type="modified residue" description="4-aspartylphosphate" evidence="2">
    <location>
        <position position="67"/>
    </location>
</feature>
<evidence type="ECO:0000313" key="5">
    <source>
        <dbReference type="Proteomes" id="UP000287224"/>
    </source>
</evidence>
<gene>
    <name evidence="4" type="ORF">KDAU_14900</name>
</gene>
<evidence type="ECO:0000259" key="3">
    <source>
        <dbReference type="PROSITE" id="PS50110"/>
    </source>
</evidence>
<dbReference type="InterPro" id="IPR011006">
    <property type="entry name" value="CheY-like_superfamily"/>
</dbReference>
<evidence type="ECO:0000256" key="2">
    <source>
        <dbReference type="PROSITE-ProRule" id="PRU00169"/>
    </source>
</evidence>
<dbReference type="InterPro" id="IPR050595">
    <property type="entry name" value="Bact_response_regulator"/>
</dbReference>
<evidence type="ECO:0000256" key="1">
    <source>
        <dbReference type="ARBA" id="ARBA00022553"/>
    </source>
</evidence>
<keyword evidence="5" id="KW-1185">Reference proteome</keyword>
<dbReference type="GO" id="GO:0000160">
    <property type="term" value="P:phosphorelay signal transduction system"/>
    <property type="evidence" value="ECO:0007669"/>
    <property type="project" value="InterPro"/>
</dbReference>
<sequence length="132" mass="15047">MSDKTTSGTKDAVAIKTLLVVEDDLDIGEFIVHAIQQETPYQAFLVVDAFKALNAIRQRKPDMFLLDYQLPGMDGLELYNLLHTTEGLENTPVLFMSANFSEKELDRLRLPYIEKPFELDDLLQEIEKIITA</sequence>
<organism evidence="4 5">
    <name type="scientific">Dictyobacter aurantiacus</name>
    <dbReference type="NCBI Taxonomy" id="1936993"/>
    <lineage>
        <taxon>Bacteria</taxon>
        <taxon>Bacillati</taxon>
        <taxon>Chloroflexota</taxon>
        <taxon>Ktedonobacteria</taxon>
        <taxon>Ktedonobacterales</taxon>
        <taxon>Dictyobacteraceae</taxon>
        <taxon>Dictyobacter</taxon>
    </lineage>
</organism>
<dbReference type="PANTHER" id="PTHR44591">
    <property type="entry name" value="STRESS RESPONSE REGULATOR PROTEIN 1"/>
    <property type="match status" value="1"/>
</dbReference>
<dbReference type="SMART" id="SM00448">
    <property type="entry name" value="REC"/>
    <property type="match status" value="1"/>
</dbReference>
<dbReference type="PROSITE" id="PS50110">
    <property type="entry name" value="RESPONSE_REGULATORY"/>
    <property type="match status" value="1"/>
</dbReference>
<comment type="caution">
    <text evidence="4">The sequence shown here is derived from an EMBL/GenBank/DDBJ whole genome shotgun (WGS) entry which is preliminary data.</text>
</comment>
<keyword evidence="1 2" id="KW-0597">Phosphoprotein</keyword>
<proteinExistence type="predicted"/>
<dbReference type="InterPro" id="IPR001789">
    <property type="entry name" value="Sig_transdc_resp-reg_receiver"/>
</dbReference>
<feature type="domain" description="Response regulatory" evidence="3">
    <location>
        <begin position="17"/>
        <end position="130"/>
    </location>
</feature>
<evidence type="ECO:0000313" key="4">
    <source>
        <dbReference type="EMBL" id="GCE04161.1"/>
    </source>
</evidence>
<protein>
    <submittedName>
        <fullName evidence="4">Response regulator</fullName>
    </submittedName>
</protein>
<dbReference type="AlphaFoldDB" id="A0A401ZB74"/>
<name>A0A401ZB74_9CHLR</name>
<dbReference type="OrthoDB" id="159357at2"/>
<dbReference type="Gene3D" id="3.40.50.2300">
    <property type="match status" value="1"/>
</dbReference>
<dbReference type="Pfam" id="PF00072">
    <property type="entry name" value="Response_reg"/>
    <property type="match status" value="1"/>
</dbReference>
<dbReference type="SUPFAM" id="SSF52172">
    <property type="entry name" value="CheY-like"/>
    <property type="match status" value="1"/>
</dbReference>
<accession>A0A401ZB74</accession>